<keyword evidence="2" id="KW-1185">Reference proteome</keyword>
<dbReference type="OrthoDB" id="1246706at2"/>
<proteinExistence type="predicted"/>
<name>A0A385SVQ1_9BACT</name>
<dbReference type="AlphaFoldDB" id="A0A385SVQ1"/>
<evidence type="ECO:0000313" key="1">
    <source>
        <dbReference type="EMBL" id="AYB34616.1"/>
    </source>
</evidence>
<accession>A0A385SVQ1</accession>
<dbReference type="RefSeq" id="WP_119757874.1">
    <property type="nucleotide sequence ID" value="NZ_CP032382.1"/>
</dbReference>
<dbReference type="Proteomes" id="UP000266183">
    <property type="component" value="Chromosome"/>
</dbReference>
<gene>
    <name evidence="1" type="ORF">D4L85_30320</name>
</gene>
<dbReference type="KEGG" id="chk:D4L85_30320"/>
<protein>
    <submittedName>
        <fullName evidence="1">Uncharacterized protein</fullName>
    </submittedName>
</protein>
<organism evidence="1 2">
    <name type="scientific">Chryseolinea soli</name>
    <dbReference type="NCBI Taxonomy" id="2321403"/>
    <lineage>
        <taxon>Bacteria</taxon>
        <taxon>Pseudomonadati</taxon>
        <taxon>Bacteroidota</taxon>
        <taxon>Cytophagia</taxon>
        <taxon>Cytophagales</taxon>
        <taxon>Fulvivirgaceae</taxon>
        <taxon>Chryseolinea</taxon>
    </lineage>
</organism>
<sequence>MTATGYVLSILLLLVCFTGVLGQTSIKQIEVELKDVAVKFDGCEIGREHADRLISSRTISFPMNIESTLTLRKLLEIECGVMDDIYDSGTCLQYEGEAECFYKAMQAEIEKRWGKDFLTSQQRIANRLDKEGKGYIEPQGNGLQALLSAYLSQYAPGRDPQRAYSIVLKISPDKRVLDFEVFHGGLFVAQPIERNSKDYTFIKGVLNSIQIDCEPARLRGKPVESLINLRACF</sequence>
<evidence type="ECO:0000313" key="2">
    <source>
        <dbReference type="Proteomes" id="UP000266183"/>
    </source>
</evidence>
<dbReference type="EMBL" id="CP032382">
    <property type="protein sequence ID" value="AYB34616.1"/>
    <property type="molecule type" value="Genomic_DNA"/>
</dbReference>
<reference evidence="2" key="1">
    <citation type="submission" date="2018-09" db="EMBL/GenBank/DDBJ databases">
        <title>Chryseolinea sp. KIS68-18 isolated from soil.</title>
        <authorList>
            <person name="Weon H.-Y."/>
            <person name="Kwon S.-W."/>
            <person name="Lee S.A."/>
        </authorList>
    </citation>
    <scope>NUCLEOTIDE SEQUENCE [LARGE SCALE GENOMIC DNA]</scope>
    <source>
        <strain evidence="2">KIS68-18</strain>
    </source>
</reference>